<evidence type="ECO:0000313" key="1">
    <source>
        <dbReference type="EMBL" id="KAI8431635.1"/>
    </source>
</evidence>
<gene>
    <name evidence="1" type="ORF">MSG28_016114</name>
</gene>
<dbReference type="EMBL" id="CM046130">
    <property type="protein sequence ID" value="KAI8431635.1"/>
    <property type="molecule type" value="Genomic_DNA"/>
</dbReference>
<accession>A0ACC0K5V1</accession>
<comment type="caution">
    <text evidence="1">The sequence shown here is derived from an EMBL/GenBank/DDBJ whole genome shotgun (WGS) entry which is preliminary data.</text>
</comment>
<name>A0ACC0K5V1_CHOFU</name>
<keyword evidence="2" id="KW-1185">Reference proteome</keyword>
<organism evidence="1 2">
    <name type="scientific">Choristoneura fumiferana</name>
    <name type="common">Spruce budworm moth</name>
    <name type="synonym">Archips fumiferana</name>
    <dbReference type="NCBI Taxonomy" id="7141"/>
    <lineage>
        <taxon>Eukaryota</taxon>
        <taxon>Metazoa</taxon>
        <taxon>Ecdysozoa</taxon>
        <taxon>Arthropoda</taxon>
        <taxon>Hexapoda</taxon>
        <taxon>Insecta</taxon>
        <taxon>Pterygota</taxon>
        <taxon>Neoptera</taxon>
        <taxon>Endopterygota</taxon>
        <taxon>Lepidoptera</taxon>
        <taxon>Glossata</taxon>
        <taxon>Ditrysia</taxon>
        <taxon>Tortricoidea</taxon>
        <taxon>Tortricidae</taxon>
        <taxon>Tortricinae</taxon>
        <taxon>Choristoneura</taxon>
    </lineage>
</organism>
<sequence>MTVGVNSPYNMSVGVGRLSAELHAAFHAGATFNKKTSRSTHMRLRHPSEIADGGTCEQCGETFLSSMGLLRVLDVARCVRTNRIC</sequence>
<protein>
    <submittedName>
        <fullName evidence="1">Uncharacterized protein</fullName>
    </submittedName>
</protein>
<proteinExistence type="predicted"/>
<reference evidence="1 2" key="1">
    <citation type="journal article" date="2022" name="Genome Biol. Evol.">
        <title>The Spruce Budworm Genome: Reconstructing the Evolutionary History of Antifreeze Proteins.</title>
        <authorList>
            <person name="Beliveau C."/>
            <person name="Gagne P."/>
            <person name="Picq S."/>
            <person name="Vernygora O."/>
            <person name="Keeling C.I."/>
            <person name="Pinkney K."/>
            <person name="Doucet D."/>
            <person name="Wen F."/>
            <person name="Johnston J.S."/>
            <person name="Maaroufi H."/>
            <person name="Boyle B."/>
            <person name="Laroche J."/>
            <person name="Dewar K."/>
            <person name="Juretic N."/>
            <person name="Blackburn G."/>
            <person name="Nisole A."/>
            <person name="Brunet B."/>
            <person name="Brandao M."/>
            <person name="Lumley L."/>
            <person name="Duan J."/>
            <person name="Quan G."/>
            <person name="Lucarotti C.J."/>
            <person name="Roe A.D."/>
            <person name="Sperling F.A.H."/>
            <person name="Levesque R.C."/>
            <person name="Cusson M."/>
        </authorList>
    </citation>
    <scope>NUCLEOTIDE SEQUENCE [LARGE SCALE GENOMIC DNA]</scope>
    <source>
        <strain evidence="1">Glfc:IPQL:Cfum</strain>
    </source>
</reference>
<evidence type="ECO:0000313" key="2">
    <source>
        <dbReference type="Proteomes" id="UP001064048"/>
    </source>
</evidence>
<dbReference type="Proteomes" id="UP001064048">
    <property type="component" value="Chromosome 30"/>
</dbReference>